<dbReference type="RefSeq" id="WP_068752151.1">
    <property type="nucleotide sequence ID" value="NZ_LR214441.1"/>
</dbReference>
<gene>
    <name evidence="1" type="ORF">BCR15_07140</name>
</gene>
<dbReference type="AlphaFoldDB" id="A0A1C0AKA3"/>
<keyword evidence="2" id="KW-1185">Reference proteome</keyword>
<organism evidence="1 2">
    <name type="scientific">Tessaracoccus lapidicaptus</name>
    <dbReference type="NCBI Taxonomy" id="1427523"/>
    <lineage>
        <taxon>Bacteria</taxon>
        <taxon>Bacillati</taxon>
        <taxon>Actinomycetota</taxon>
        <taxon>Actinomycetes</taxon>
        <taxon>Propionibacteriales</taxon>
        <taxon>Propionibacteriaceae</taxon>
        <taxon>Tessaracoccus</taxon>
    </lineage>
</organism>
<comment type="caution">
    <text evidence="1">The sequence shown here is derived from an EMBL/GenBank/DDBJ whole genome shotgun (WGS) entry which is preliminary data.</text>
</comment>
<dbReference type="Proteomes" id="UP000093501">
    <property type="component" value="Unassembled WGS sequence"/>
</dbReference>
<accession>A0A1C0AKA3</accession>
<evidence type="ECO:0000313" key="1">
    <source>
        <dbReference type="EMBL" id="OCL33045.1"/>
    </source>
</evidence>
<dbReference type="EMBL" id="MBQD01000023">
    <property type="protein sequence ID" value="OCL33045.1"/>
    <property type="molecule type" value="Genomic_DNA"/>
</dbReference>
<sequence>MQWTGWGVARVRARPALPAVLIGLVVMAAAVLGVVAGLTDAVASAAARDALAGPSPATLTVRARAGSDIDAQDRRARSALEAGFAPARVVVTTSIDAEPVRVGEARVVARHAGSGTEGLALTGREPSADDEAALQADAAQRLGVRPGDTIEVGGRLLTVTATWRPVDPSESRWVADPLAVRGAEGALIGPLLVSRTVITQLPGTPVLAWFLEPALDRVEADDFAALSSGAVRAKELAEVADDTGRGVTVHGALADRVASAAAGWADARRLGIVPIGLAWAVAAAAVGQVAHVVALARARETRLLLARGATVAQWTGVAAVEAALVVTVGGLAGAGVGVAALRVLAGSWAQTPQVLVGAAVGAATAFAALVGVGAAHAGMAVRSGAAAQGRRDVAAALARIGVSPAGPVVPSRGVVSWLAGAHVLRGAATATVPLVLSILALGGVTITGLFGGASRAVGADIAALERGADLRAVLGGPPAGGMPALPDLGTSTTIAGSSPAWVDETAMVGDVPVKLVAGPVDRLGAAAALPAGLSLPPELADHEPPGPLPVPDGARELTVRLTGGLDLDPWQLAAARQLPELGRRQAEAPYVVDPVATARDLTRDELERLREGADARVEVLIRDTSTGISRRIPAVDLAVGGLDLVWGDTVEARPGRIVAAEGTVTLPESGTHVVDGLLLRVSGGPTGATVRLTVAVSADGMPLRPGASWTSDVAVPETFAGPYRRLMAETPVEVGLTETVSDGGLAGVAVATNRPDVPPLLTSAAGGWQVVGEPWALSTVRMGPQIAFTGRDPAAAVTPAGAVAVPVAVTPATAEAAALEVGDTFDVDAFQRRMPAVVAAVTSAVPGTTDAHAVLADSRAVARALAATLDPMPWPREVWVRTDDVAANAGRIAALPGVETVVVAPPGSPVAELARRTFWAGAAGGLILAIAGILATLVAQADARRGEVEILVRLGLAGAAQGRSRALEHGAVLVVAALLGVLAGTAAGRVGVPPLVRTAVGADPAWPVPLSLDTGPFGVLLALFAAGVGLGLAMVVRTVSRQAARVGRGHG</sequence>
<protein>
    <submittedName>
        <fullName evidence="1">Uncharacterized protein</fullName>
    </submittedName>
</protein>
<name>A0A1C0AKA3_9ACTN</name>
<reference evidence="2" key="1">
    <citation type="submission" date="2016-07" db="EMBL/GenBank/DDBJ databases">
        <authorList>
            <person name="Florea S."/>
            <person name="Webb J.S."/>
            <person name="Jaromczyk J."/>
            <person name="Schardl C.L."/>
        </authorList>
    </citation>
    <scope>NUCLEOTIDE SEQUENCE [LARGE SCALE GENOMIC DNA]</scope>
    <source>
        <strain evidence="2">IPBSL-7</strain>
    </source>
</reference>
<proteinExistence type="predicted"/>
<evidence type="ECO:0000313" key="2">
    <source>
        <dbReference type="Proteomes" id="UP000093501"/>
    </source>
</evidence>